<dbReference type="Gene3D" id="2.30.110.20">
    <property type="entry name" value="Hcp1-like"/>
    <property type="match status" value="1"/>
</dbReference>
<name>A0A1I3CYX8_9RHOB</name>
<dbReference type="PANTHER" id="PTHR36152">
    <property type="entry name" value="CYTOPLASMIC PROTEIN-RELATED"/>
    <property type="match status" value="1"/>
</dbReference>
<reference evidence="1 2" key="1">
    <citation type="submission" date="2016-10" db="EMBL/GenBank/DDBJ databases">
        <authorList>
            <person name="de Groot N.N."/>
        </authorList>
    </citation>
    <scope>NUCLEOTIDE SEQUENCE [LARGE SCALE GENOMIC DNA]</scope>
    <source>
        <strain evidence="1 2">CGMCC 1.11030</strain>
    </source>
</reference>
<sequence length="177" mass="19294">MAFDAFMYFPMQASIVGEVQDQAMQAKHAFAIKSFEFGAENTIDIGSDTEGGAAGKATFKEFKVKKKTDTASCGLFHALCEGKHLTEAIIELRRSGGAAGASGATFMKFHFKLMMVQDMSWSGADGDDVCEEDLTFQYGAMKVEYFRQGADGKMKKAMGGQGEVKWSRVKNSAVYDV</sequence>
<keyword evidence="2" id="KW-1185">Reference proteome</keyword>
<dbReference type="InterPro" id="IPR053165">
    <property type="entry name" value="HSI-I_assembly_Hcp1"/>
</dbReference>
<dbReference type="OrthoDB" id="8351963at2"/>
<dbReference type="SUPFAM" id="SSF141452">
    <property type="entry name" value="Hcp1-like"/>
    <property type="match status" value="1"/>
</dbReference>
<dbReference type="InterPro" id="IPR036624">
    <property type="entry name" value="Hcp1-lik_sf"/>
</dbReference>
<dbReference type="InterPro" id="IPR008514">
    <property type="entry name" value="T6SS_Hcp"/>
</dbReference>
<dbReference type="PANTHER" id="PTHR36152:SF1">
    <property type="entry name" value="UBIQUITIN-LIKE DOMAIN-CONTAINING PROTEIN"/>
    <property type="match status" value="1"/>
</dbReference>
<evidence type="ECO:0000313" key="2">
    <source>
        <dbReference type="Proteomes" id="UP000199377"/>
    </source>
</evidence>
<accession>A0A1I3CYX8</accession>
<dbReference type="Proteomes" id="UP000199377">
    <property type="component" value="Unassembled WGS sequence"/>
</dbReference>
<proteinExistence type="predicted"/>
<dbReference type="RefSeq" id="WP_092858222.1">
    <property type="nucleotide sequence ID" value="NZ_FOQH01000002.1"/>
</dbReference>
<dbReference type="AlphaFoldDB" id="A0A1I3CYX8"/>
<dbReference type="EMBL" id="FOQH01000002">
    <property type="protein sequence ID" value="SFH79675.1"/>
    <property type="molecule type" value="Genomic_DNA"/>
</dbReference>
<dbReference type="STRING" id="1114924.SAMN05216258_102289"/>
<organism evidence="1 2">
    <name type="scientific">Albimonas pacifica</name>
    <dbReference type="NCBI Taxonomy" id="1114924"/>
    <lineage>
        <taxon>Bacteria</taxon>
        <taxon>Pseudomonadati</taxon>
        <taxon>Pseudomonadota</taxon>
        <taxon>Alphaproteobacteria</taxon>
        <taxon>Rhodobacterales</taxon>
        <taxon>Paracoccaceae</taxon>
        <taxon>Albimonas</taxon>
    </lineage>
</organism>
<gene>
    <name evidence="1" type="ORF">SAMN05216258_102289</name>
</gene>
<protein>
    <submittedName>
        <fullName evidence="1">Type VI secretion system secreted protein Hcp</fullName>
    </submittedName>
</protein>
<dbReference type="Pfam" id="PF05638">
    <property type="entry name" value="T6SS_HCP"/>
    <property type="match status" value="1"/>
</dbReference>
<evidence type="ECO:0000313" key="1">
    <source>
        <dbReference type="EMBL" id="SFH79675.1"/>
    </source>
</evidence>